<dbReference type="InterPro" id="IPR053181">
    <property type="entry name" value="EcdB-like_regulator"/>
</dbReference>
<gene>
    <name evidence="4" type="ORF">PCL_04345</name>
</gene>
<feature type="domain" description="Zn(2)-C6 fungal-type" evidence="3">
    <location>
        <begin position="1009"/>
        <end position="1039"/>
    </location>
</feature>
<dbReference type="GO" id="GO:0000981">
    <property type="term" value="F:DNA-binding transcription factor activity, RNA polymerase II-specific"/>
    <property type="evidence" value="ECO:0007669"/>
    <property type="project" value="InterPro"/>
</dbReference>
<dbReference type="InterPro" id="IPR015943">
    <property type="entry name" value="WD40/YVTN_repeat-like_dom_sf"/>
</dbReference>
<dbReference type="PROSITE" id="PS50048">
    <property type="entry name" value="ZN2_CY6_FUNGAL_2"/>
    <property type="match status" value="1"/>
</dbReference>
<dbReference type="PANTHER" id="PTHR47785">
    <property type="entry name" value="ZN(II)2CYS6 TRANSCRIPTION FACTOR (EUROFUNG)-RELATED-RELATED"/>
    <property type="match status" value="1"/>
</dbReference>
<comment type="caution">
    <text evidence="4">The sequence shown here is derived from an EMBL/GenBank/DDBJ whole genome shotgun (WGS) entry which is preliminary data.</text>
</comment>
<dbReference type="Pfam" id="PF10282">
    <property type="entry name" value="Lactonase"/>
    <property type="match status" value="1"/>
</dbReference>
<dbReference type="Pfam" id="PF00172">
    <property type="entry name" value="Zn_clus"/>
    <property type="match status" value="1"/>
</dbReference>
<dbReference type="GO" id="GO:0008270">
    <property type="term" value="F:zinc ion binding"/>
    <property type="evidence" value="ECO:0007669"/>
    <property type="project" value="InterPro"/>
</dbReference>
<feature type="region of interest" description="Disordered" evidence="2">
    <location>
        <begin position="930"/>
        <end position="985"/>
    </location>
</feature>
<dbReference type="SUPFAM" id="SSF51004">
    <property type="entry name" value="C-terminal (heme d1) domain of cytochrome cd1-nitrite reductase"/>
    <property type="match status" value="1"/>
</dbReference>
<dbReference type="InterPro" id="IPR001138">
    <property type="entry name" value="Zn2Cys6_DnaBD"/>
</dbReference>
<dbReference type="FunFam" id="4.10.240.10:FF:000008">
    <property type="entry name" value="C6 zinc finger domain-containing protein"/>
    <property type="match status" value="1"/>
</dbReference>
<dbReference type="InterPro" id="IPR036864">
    <property type="entry name" value="Zn2-C6_fun-type_DNA-bd_sf"/>
</dbReference>
<dbReference type="CDD" id="cd00067">
    <property type="entry name" value="GAL4"/>
    <property type="match status" value="1"/>
</dbReference>
<dbReference type="CDD" id="cd12148">
    <property type="entry name" value="fungal_TF_MHR"/>
    <property type="match status" value="1"/>
</dbReference>
<dbReference type="PANTHER" id="PTHR47785:SF2">
    <property type="entry name" value="ZN(II)2CYS6 TRANSCRIPTION FACTOR (EUROFUNG)"/>
    <property type="match status" value="1"/>
</dbReference>
<reference evidence="4 5" key="1">
    <citation type="journal article" date="2016" name="Front. Microbiol.">
        <title>Genome and transcriptome sequences reveal the specific parasitism of the nematophagous Purpureocillium lilacinum 36-1.</title>
        <authorList>
            <person name="Xie J."/>
            <person name="Li S."/>
            <person name="Mo C."/>
            <person name="Xiao X."/>
            <person name="Peng D."/>
            <person name="Wang G."/>
            <person name="Xiao Y."/>
        </authorList>
    </citation>
    <scope>NUCLEOTIDE SEQUENCE [LARGE SCALE GENOMIC DNA]</scope>
    <source>
        <strain evidence="4 5">36-1</strain>
    </source>
</reference>
<dbReference type="Proteomes" id="UP000245956">
    <property type="component" value="Unassembled WGS sequence"/>
</dbReference>
<dbReference type="SUPFAM" id="SSF57701">
    <property type="entry name" value="Zn2/Cys6 DNA-binding domain"/>
    <property type="match status" value="1"/>
</dbReference>
<keyword evidence="1" id="KW-0539">Nucleus</keyword>
<evidence type="ECO:0000313" key="4">
    <source>
        <dbReference type="EMBL" id="PWI67183.1"/>
    </source>
</evidence>
<dbReference type="InterPro" id="IPR019405">
    <property type="entry name" value="Lactonase_7-beta_prop"/>
</dbReference>
<evidence type="ECO:0000259" key="3">
    <source>
        <dbReference type="PROSITE" id="PS50048"/>
    </source>
</evidence>
<dbReference type="EMBL" id="LCWV01000020">
    <property type="protein sequence ID" value="PWI67183.1"/>
    <property type="molecule type" value="Genomic_DNA"/>
</dbReference>
<protein>
    <recommendedName>
        <fullName evidence="3">Zn(2)-C6 fungal-type domain-containing protein</fullName>
    </recommendedName>
</protein>
<dbReference type="Gene3D" id="2.130.10.10">
    <property type="entry name" value="YVTN repeat-like/Quinoprotein amine dehydrogenase"/>
    <property type="match status" value="1"/>
</dbReference>
<accession>A0A2U3DY61</accession>
<evidence type="ECO:0000256" key="2">
    <source>
        <dbReference type="SAM" id="MobiDB-lite"/>
    </source>
</evidence>
<evidence type="ECO:0000256" key="1">
    <source>
        <dbReference type="ARBA" id="ARBA00023242"/>
    </source>
</evidence>
<feature type="compositionally biased region" description="Low complexity" evidence="2">
    <location>
        <begin position="670"/>
        <end position="688"/>
    </location>
</feature>
<organism evidence="4 5">
    <name type="scientific">Purpureocillium lilacinum</name>
    <name type="common">Paecilomyces lilacinus</name>
    <dbReference type="NCBI Taxonomy" id="33203"/>
    <lineage>
        <taxon>Eukaryota</taxon>
        <taxon>Fungi</taxon>
        <taxon>Dikarya</taxon>
        <taxon>Ascomycota</taxon>
        <taxon>Pezizomycotina</taxon>
        <taxon>Sordariomycetes</taxon>
        <taxon>Hypocreomycetidae</taxon>
        <taxon>Hypocreales</taxon>
        <taxon>Ophiocordycipitaceae</taxon>
        <taxon>Purpureocillium</taxon>
    </lineage>
</organism>
<name>A0A2U3DY61_PURLI</name>
<dbReference type="InterPro" id="IPR011048">
    <property type="entry name" value="Haem_d1_sf"/>
</dbReference>
<dbReference type="Gene3D" id="4.10.240.10">
    <property type="entry name" value="Zn(2)-C6 fungal-type DNA-binding domain"/>
    <property type="match status" value="1"/>
</dbReference>
<feature type="region of interest" description="Disordered" evidence="2">
    <location>
        <begin position="670"/>
        <end position="692"/>
    </location>
</feature>
<evidence type="ECO:0000313" key="5">
    <source>
        <dbReference type="Proteomes" id="UP000245956"/>
    </source>
</evidence>
<dbReference type="SMART" id="SM00066">
    <property type="entry name" value="GAL4"/>
    <property type="match status" value="1"/>
</dbReference>
<sequence>MGDTSDGSHATYSVWIAGAPSHHLLASMDDVRAGQGPADDARTRTSILVRLHLRHQLARPHQSPQKAGKEGGGGTVGRSLFDTLALWLLIRALNHGPRPSHPSIHPSHPFRLLLLRLLARVVRPQDDQGLVAWGRSVRSPLVCGGGGRSVINNADAPCTEHTFALLTASHHNIAEPRRQTQTPATMLGPMLTATSLLGMAHVAAATGGTLFVSSYNSKVTTLNIGSANCKAGAPVPKLQTVAESSGCGESPSWLTLDHAKGQLYCVDEQLQSGGGALASFKTKADGSLTSLAKVNTAAGPVSIAVYGKGGNGLAVAHYGGSAFSTWDVTDPSHLVNIQTETFKSTKPPADPDRQGAPRPHEAFLDPTKKFIVVPDLGTDELRLYAIGENLTTTKLDSVDAPAGSGPRHVDFARRAGSTYMYLVTELTSQIIGYKVTYPAAGKIALKQLWVMSAHGWDKPTPKQAYASEIVVSPDQRFAIVSSRNENSFTVPNFDPSNSTQIVSDPLINFRIDDAGGLTSVQEVAAGGKYPRQFSMNKAGTLVAVGLQNDNRVALIKRDPQSGKLGGFVGYTELGGQITSVIFNDPVVGAAHFTPDGCSPLGGPSDDRRLRTDGWHDIVSGRQKGATSMFRIDGPSGVWTRQRRAVFRMGDAEALLHESLADRTHRDVGSAAVAADSAGGAGPPTSSTAENGIASSRVLELPARKTGLQVLRIMWHDLATRSAHSSAPTPDERHSSLHDLGLGCACRAGFVLVLPPFLPTVRAVPAGAEPTDGGVDVPPPPGSPFFHPRPLRTPVPATLNPESLATIFPKRPNTHRFHLASSLHRTHRTPAAGPPEEPLQHSLTGLRLRLSQQPAPTALQPHLCDATSAARALTTDCNPPSGCGEARQHGPAWSAATQLQLPATSHEAASPACLPARPPAHIDAASQYEGPATFPSMRPPLNAKARRASSSAGRDGGAGTVPRPGLAAVSPETGSRGPPQASLDDGMLNPLKRRIIDAGIDYPRRRATIACEVCRSRKSRCDGTKPKCRLCTELGAECVYREPGVKLDAGDKLILEQLNRIESLLQMSMTTPQGNGINANQSSPPVSNGTGLDGDNGLLANPTNVISVIPNGGFGTWTSGPTGTNISTMPKCHTNATMHLLQWPLIRDLVSRPYDPQILLQLEMAREPLHSLTKTPCVDLSNTQAYIEAYFERVNVWYACVNPYSWKSQYRTALSNGFREGPESCIVLLVLALGQASLRGSISRIVPHEDPPGLQYFTAAWSLLPGMMTTNNVLAAQCHLLAAAYLFYLVRPLEAWNLLCTTSTKLQLLLMAPNRIPPQQRELVERIYWNALLFESDLLAELDLPHSGVVQFEENVGLPGGFEGDEQTQVGRDELWYFLAEIALRRLLNRVSQLIYSKDSMSSTTSLEPVVAELDYQLNQWYESLPGPLQFPFARTVLPDPVQTVLRLRFFACRTIIYRPYILAVLENEQAVLDAGVRDCCHKCLEACIRQLEHIVEHHAGHMPYIWQGALSMVSQSLLIMGATMSPSLLSILLTLVSHRDALDELINGVIAEVEHYAALAPSLSLAAEIIKEAEVRRRAYLNA</sequence>
<dbReference type="PROSITE" id="PS00463">
    <property type="entry name" value="ZN2_CY6_FUNGAL_1"/>
    <property type="match status" value="1"/>
</dbReference>
<proteinExistence type="predicted"/>